<proteinExistence type="predicted"/>
<protein>
    <submittedName>
        <fullName evidence="1">Uncharacterized protein</fullName>
    </submittedName>
</protein>
<comment type="caution">
    <text evidence="1">The sequence shown here is derived from an EMBL/GenBank/DDBJ whole genome shotgun (WGS) entry which is preliminary data.</text>
</comment>
<dbReference type="RefSeq" id="WP_283758516.1">
    <property type="nucleotide sequence ID" value="NZ_JAQOSQ010000010.1"/>
</dbReference>
<evidence type="ECO:0000313" key="1">
    <source>
        <dbReference type="EMBL" id="MDJ1183864.1"/>
    </source>
</evidence>
<organism evidence="1 2">
    <name type="scientific">Roseofilum casamattae BLCC-M143</name>
    <dbReference type="NCBI Taxonomy" id="3022442"/>
    <lineage>
        <taxon>Bacteria</taxon>
        <taxon>Bacillati</taxon>
        <taxon>Cyanobacteriota</taxon>
        <taxon>Cyanophyceae</taxon>
        <taxon>Desertifilales</taxon>
        <taxon>Desertifilaceae</taxon>
        <taxon>Roseofilum</taxon>
        <taxon>Roseofilum casamattae</taxon>
    </lineage>
</organism>
<reference evidence="1 2" key="1">
    <citation type="submission" date="2023-01" db="EMBL/GenBank/DDBJ databases">
        <title>Novel diversity within Roseofilum (Cyanobacteria; Desertifilaceae) from marine benthic mats with descriptions of four novel species.</title>
        <authorList>
            <person name="Wang Y."/>
            <person name="Berthold D.E."/>
            <person name="Hu J."/>
            <person name="Lefler F.W."/>
            <person name="Laughinghouse H.D. IV."/>
        </authorList>
    </citation>
    <scope>NUCLEOTIDE SEQUENCE [LARGE SCALE GENOMIC DNA]</scope>
    <source>
        <strain evidence="1 2">BLCC-M143</strain>
    </source>
</reference>
<evidence type="ECO:0000313" key="2">
    <source>
        <dbReference type="Proteomes" id="UP001232992"/>
    </source>
</evidence>
<gene>
    <name evidence="1" type="ORF">PMH09_11770</name>
</gene>
<dbReference type="EMBL" id="JAQOSQ010000010">
    <property type="protein sequence ID" value="MDJ1183864.1"/>
    <property type="molecule type" value="Genomic_DNA"/>
</dbReference>
<sequence length="62" mass="6918">MSVNEYIDSVRGGLQRLEDYGLVEAIAFNSEFRAGGQAVLNIKITLIDRSQLFVDEVIDNLT</sequence>
<dbReference type="Proteomes" id="UP001232992">
    <property type="component" value="Unassembled WGS sequence"/>
</dbReference>
<keyword evidence="2" id="KW-1185">Reference proteome</keyword>
<accession>A0ABT7BXE9</accession>
<name>A0ABT7BXE9_9CYAN</name>